<organism evidence="1 2">
    <name type="scientific">Thiorhodovibrio winogradskyi</name>
    <dbReference type="NCBI Taxonomy" id="77007"/>
    <lineage>
        <taxon>Bacteria</taxon>
        <taxon>Pseudomonadati</taxon>
        <taxon>Pseudomonadota</taxon>
        <taxon>Gammaproteobacteria</taxon>
        <taxon>Chromatiales</taxon>
        <taxon>Chromatiaceae</taxon>
        <taxon>Thiorhodovibrio</taxon>
    </lineage>
</organism>
<dbReference type="EMBL" id="CP121472">
    <property type="protein sequence ID" value="WPL18236.1"/>
    <property type="molecule type" value="Genomic_DNA"/>
</dbReference>
<evidence type="ECO:0000313" key="2">
    <source>
        <dbReference type="Proteomes" id="UP001432180"/>
    </source>
</evidence>
<evidence type="ECO:0000313" key="1">
    <source>
        <dbReference type="EMBL" id="WPL18236.1"/>
    </source>
</evidence>
<accession>A0ABZ0SDV5</accession>
<name>A0ABZ0SDV5_9GAMM</name>
<gene>
    <name evidence="1" type="ORF">Thiowin_03298</name>
</gene>
<reference evidence="1 2" key="1">
    <citation type="journal article" date="2023" name="Microorganisms">
        <title>Thiorhodovibrio frisius and Trv. litoralis spp. nov., Two Novel Members from a Clade of Fastidious Purple Sulfur Bacteria That Exhibit Unique Red-Shifted Light-Harvesting Capabilities.</title>
        <authorList>
            <person name="Methner A."/>
            <person name="Kuzyk S.B."/>
            <person name="Petersen J."/>
            <person name="Bauer S."/>
            <person name="Brinkmann H."/>
            <person name="Sichau K."/>
            <person name="Wanner G."/>
            <person name="Wolf J."/>
            <person name="Neumann-Schaal M."/>
            <person name="Henke P."/>
            <person name="Tank M."/>
            <person name="Sproer C."/>
            <person name="Bunk B."/>
            <person name="Overmann J."/>
        </authorList>
    </citation>
    <scope>NUCLEOTIDE SEQUENCE [LARGE SCALE GENOMIC DNA]</scope>
    <source>
        <strain evidence="1 2">DSM 6702</strain>
    </source>
</reference>
<dbReference type="Proteomes" id="UP001432180">
    <property type="component" value="Chromosome"/>
</dbReference>
<keyword evidence="2" id="KW-1185">Reference proteome</keyword>
<proteinExistence type="predicted"/>
<protein>
    <submittedName>
        <fullName evidence="1">Uncharacterized protein</fullName>
    </submittedName>
</protein>
<sequence>MTQEDRRHARMGRLQPNAISFDIEALQGDLIAIDLGDHGFTVVSGLTLLDDDDVAVLPGCD</sequence>